<feature type="compositionally biased region" description="Basic and acidic residues" evidence="1">
    <location>
        <begin position="176"/>
        <end position="191"/>
    </location>
</feature>
<feature type="compositionally biased region" description="Polar residues" evidence="1">
    <location>
        <begin position="410"/>
        <end position="422"/>
    </location>
</feature>
<feature type="region of interest" description="Disordered" evidence="1">
    <location>
        <begin position="505"/>
        <end position="546"/>
    </location>
</feature>
<feature type="compositionally biased region" description="Polar residues" evidence="1">
    <location>
        <begin position="447"/>
        <end position="464"/>
    </location>
</feature>
<dbReference type="Pfam" id="PF13719">
    <property type="entry name" value="Zn_ribbon_5"/>
    <property type="match status" value="1"/>
</dbReference>
<protein>
    <submittedName>
        <fullName evidence="3">DUF3426 domain-containing protein</fullName>
    </submittedName>
</protein>
<feature type="compositionally biased region" description="Acidic residues" evidence="1">
    <location>
        <begin position="429"/>
        <end position="446"/>
    </location>
</feature>
<feature type="region of interest" description="Disordered" evidence="1">
    <location>
        <begin position="81"/>
        <end position="138"/>
    </location>
</feature>
<feature type="domain" description="Zinc finger/thioredoxin putative" evidence="2">
    <location>
        <begin position="5"/>
        <end position="40"/>
    </location>
</feature>
<evidence type="ECO:0000313" key="3">
    <source>
        <dbReference type="EMBL" id="RZO75008.1"/>
    </source>
</evidence>
<dbReference type="Pfam" id="PF11906">
    <property type="entry name" value="DUF3426"/>
    <property type="match status" value="1"/>
</dbReference>
<feature type="region of interest" description="Disordered" evidence="1">
    <location>
        <begin position="396"/>
        <end position="464"/>
    </location>
</feature>
<dbReference type="Proteomes" id="UP000320404">
    <property type="component" value="Unassembled WGS sequence"/>
</dbReference>
<feature type="compositionally biased region" description="Low complexity" evidence="1">
    <location>
        <begin position="514"/>
        <end position="531"/>
    </location>
</feature>
<organism evidence="3 4">
    <name type="scientific">OM182 bacterium</name>
    <dbReference type="NCBI Taxonomy" id="2510334"/>
    <lineage>
        <taxon>Bacteria</taxon>
        <taxon>Pseudomonadati</taxon>
        <taxon>Pseudomonadota</taxon>
        <taxon>Gammaproteobacteria</taxon>
        <taxon>OMG group</taxon>
        <taxon>OM182 clade</taxon>
    </lineage>
</organism>
<proteinExistence type="predicted"/>
<comment type="caution">
    <text evidence="3">The sequence shown here is derived from an EMBL/GenBank/DDBJ whole genome shotgun (WGS) entry which is preliminary data.</text>
</comment>
<gene>
    <name evidence="3" type="ORF">EVA69_04910</name>
</gene>
<dbReference type="InterPro" id="IPR021834">
    <property type="entry name" value="DUF3426"/>
</dbReference>
<feature type="compositionally biased region" description="Polar residues" evidence="1">
    <location>
        <begin position="127"/>
        <end position="137"/>
    </location>
</feature>
<feature type="compositionally biased region" description="Basic and acidic residues" evidence="1">
    <location>
        <begin position="106"/>
        <end position="126"/>
    </location>
</feature>
<feature type="compositionally biased region" description="Basic and acidic residues" evidence="1">
    <location>
        <begin position="248"/>
        <end position="259"/>
    </location>
</feature>
<dbReference type="AlphaFoldDB" id="A0A520RXR7"/>
<evidence type="ECO:0000256" key="1">
    <source>
        <dbReference type="SAM" id="MobiDB-lite"/>
    </source>
</evidence>
<evidence type="ECO:0000259" key="2">
    <source>
        <dbReference type="Pfam" id="PF13719"/>
    </source>
</evidence>
<reference evidence="3 4" key="1">
    <citation type="submission" date="2019-02" db="EMBL/GenBank/DDBJ databases">
        <title>Prokaryotic population dynamics and viral predation in marine succession experiment using metagenomics: the confinement effect.</title>
        <authorList>
            <person name="Haro-Moreno J.M."/>
            <person name="Rodriguez-Valera F."/>
            <person name="Lopez-Perez M."/>
        </authorList>
    </citation>
    <scope>NUCLEOTIDE SEQUENCE [LARGE SCALE GENOMIC DNA]</scope>
    <source>
        <strain evidence="3">MED-G158</strain>
    </source>
</reference>
<name>A0A520RXR7_9GAMM</name>
<dbReference type="NCBIfam" id="TIGR02098">
    <property type="entry name" value="MJ0042_CXXC"/>
    <property type="match status" value="1"/>
</dbReference>
<feature type="compositionally biased region" description="Low complexity" evidence="1">
    <location>
        <begin position="238"/>
        <end position="247"/>
    </location>
</feature>
<feature type="compositionally biased region" description="Basic and acidic residues" evidence="1">
    <location>
        <begin position="396"/>
        <end position="406"/>
    </location>
</feature>
<feature type="compositionally biased region" description="Acidic residues" evidence="1">
    <location>
        <begin position="534"/>
        <end position="544"/>
    </location>
</feature>
<dbReference type="EMBL" id="SHAH01000073">
    <property type="protein sequence ID" value="RZO75008.1"/>
    <property type="molecule type" value="Genomic_DNA"/>
</dbReference>
<feature type="region of interest" description="Disordered" evidence="1">
    <location>
        <begin position="238"/>
        <end position="271"/>
    </location>
</feature>
<dbReference type="InterPro" id="IPR011723">
    <property type="entry name" value="Znf/thioredoxin_put"/>
</dbReference>
<accession>A0A520RXR7</accession>
<sequence length="747" mass="80514">MAFQITQCPSCNSTFNTSPQMLEMAAGKVRCGACLYVFQAREHFVDVDSDEADESVFIGNDPEDFFDPAVFLTRSALQDDQASSGQQELISTASKANPAPLTEPDTELHESEVPERQDPCSEKSKGSEPSISASQTLAEGKFKDPGADALTEGMGFAVADGSKPLNQAIETQNDQAKTEHGYLADETKADPISESETWAGTDTEVGTEAATPASAQRPEDFSLSISFAVQPRPTVLRAETAAAAGAETQDKRDHTEQLDINRNGSASDSDLAEMDLEATIATKTQAAMGFGKEKQDAVAEDNSLIDELPCTTDEAASESAFVEPGLDSTTEFSKNTSILKPGNISAAELAKQDFNELIKDQEFADTVASGFAAEESMDSELDRSIGLQLASVEAESDHLNAFKNEDDGQSQEPLQTSDSTQNIEHDSLELDEEPPEDENWPADFDAESSNSVDPDSEQNDIALSSVTHTAAPLIESTEPTARGATALISGDENETFEIRALDAPPEMEHDNHSDQASADAATQQDQAGNQDSASEVEVETEVSSEDIRARAMRAQLRDDEALEQLPEENLAALKVMATPLELGSVQGRRWGATLGLALLACLMGTGMAAQFLWRHNAVFSQEPMLRPLFASACQILGCGLEPYSNLSAIVSSNLSVRSHPERADAIMVNVEMRNTAHFEQPFPIMVLGFNTASNDLVALREFKPEEYLDSGLRDITQMPVMAPVQIDLALMDPGNDAVNYTLAFRQP</sequence>
<feature type="compositionally biased region" description="Polar residues" evidence="1">
    <location>
        <begin position="81"/>
        <end position="95"/>
    </location>
</feature>
<feature type="region of interest" description="Disordered" evidence="1">
    <location>
        <begin position="172"/>
        <end position="219"/>
    </location>
</feature>
<evidence type="ECO:0000313" key="4">
    <source>
        <dbReference type="Proteomes" id="UP000320404"/>
    </source>
</evidence>